<dbReference type="SMART" id="SM00093">
    <property type="entry name" value="SERPIN"/>
    <property type="match status" value="1"/>
</dbReference>
<sequence length="436" mass="47035">MAAAAAGEAVRRLAWSGPTELCNGLMKHLARGAGAGNNLVFSPLSIYSSLSAMAAGARGRTFIELLRVVGPRWPGQEGEGPLDDDTRGALEIALAGGKMGDLRLSCVSAVCHHATRTPKLDYLTTAAAWGSVACAVDFTKPEQATKQINSCISNRTGHGIESILDQAEAAVLLDPTRLMLADAFYLKGSLERSFTSCCKCAAAGPSSSYRPFHLLDGSTVHAEFMSSHGEQFVEAYDGFKVLKMLYAARDPYHGVPAKTMAVAVIMNYLAPHPHYSMYIVLPDARDGLWELHHKMASHPCFLYDHQPMCSVAAGEVRVPKLKLSFSTSVKRALQDDLGIETLFSAGAALLPDVQQQQQQQQQEPLYLSDILHKAVLQMDEEFQGSPTVSQTKWDVPAAACVDFVADHPFAFFVVEEVTGAILLAGHVLDPTTTTTQ</sequence>
<evidence type="ECO:0000256" key="1">
    <source>
        <dbReference type="ARBA" id="ARBA00009500"/>
    </source>
</evidence>
<gene>
    <name evidence="7" type="ORF">U9M48_011045</name>
</gene>
<dbReference type="InterPro" id="IPR042185">
    <property type="entry name" value="Serpin_sf_2"/>
</dbReference>
<dbReference type="PANTHER" id="PTHR11461:SF209">
    <property type="entry name" value="SERPIN-Z8-RELATED"/>
    <property type="match status" value="1"/>
</dbReference>
<evidence type="ECO:0000259" key="6">
    <source>
        <dbReference type="SMART" id="SM00093"/>
    </source>
</evidence>
<keyword evidence="2" id="KW-0646">Protease inhibitor</keyword>
<dbReference type="Proteomes" id="UP001341281">
    <property type="component" value="Chromosome 02"/>
</dbReference>
<evidence type="ECO:0000313" key="7">
    <source>
        <dbReference type="EMBL" id="WVZ61125.1"/>
    </source>
</evidence>
<dbReference type="Gene3D" id="2.30.39.10">
    <property type="entry name" value="Alpha-1-antitrypsin, domain 1"/>
    <property type="match status" value="1"/>
</dbReference>
<dbReference type="InterPro" id="IPR042178">
    <property type="entry name" value="Serpin_sf_1"/>
</dbReference>
<keyword evidence="3" id="KW-0722">Serine protease inhibitor</keyword>
<dbReference type="SUPFAM" id="SSF56574">
    <property type="entry name" value="Serpins"/>
    <property type="match status" value="1"/>
</dbReference>
<evidence type="ECO:0000313" key="8">
    <source>
        <dbReference type="Proteomes" id="UP001341281"/>
    </source>
</evidence>
<dbReference type="PANTHER" id="PTHR11461">
    <property type="entry name" value="SERINE PROTEASE INHIBITOR, SERPIN"/>
    <property type="match status" value="1"/>
</dbReference>
<name>A0AAQ3SUL7_PASNO</name>
<dbReference type="InterPro" id="IPR000215">
    <property type="entry name" value="Serpin_fam"/>
</dbReference>
<dbReference type="EMBL" id="CP144746">
    <property type="protein sequence ID" value="WVZ61125.1"/>
    <property type="molecule type" value="Genomic_DNA"/>
</dbReference>
<organism evidence="7 8">
    <name type="scientific">Paspalum notatum var. saurae</name>
    <dbReference type="NCBI Taxonomy" id="547442"/>
    <lineage>
        <taxon>Eukaryota</taxon>
        <taxon>Viridiplantae</taxon>
        <taxon>Streptophyta</taxon>
        <taxon>Embryophyta</taxon>
        <taxon>Tracheophyta</taxon>
        <taxon>Spermatophyta</taxon>
        <taxon>Magnoliopsida</taxon>
        <taxon>Liliopsida</taxon>
        <taxon>Poales</taxon>
        <taxon>Poaceae</taxon>
        <taxon>PACMAD clade</taxon>
        <taxon>Panicoideae</taxon>
        <taxon>Andropogonodae</taxon>
        <taxon>Paspaleae</taxon>
        <taxon>Paspalinae</taxon>
        <taxon>Paspalum</taxon>
    </lineage>
</organism>
<evidence type="ECO:0000256" key="5">
    <source>
        <dbReference type="RuleBase" id="RU000411"/>
    </source>
</evidence>
<comment type="similarity">
    <text evidence="1 5">Belongs to the serpin family.</text>
</comment>
<dbReference type="Pfam" id="PF00079">
    <property type="entry name" value="Serpin"/>
    <property type="match status" value="1"/>
</dbReference>
<dbReference type="GO" id="GO:0004867">
    <property type="term" value="F:serine-type endopeptidase inhibitor activity"/>
    <property type="evidence" value="ECO:0007669"/>
    <property type="project" value="UniProtKB-KW"/>
</dbReference>
<dbReference type="GO" id="GO:0005615">
    <property type="term" value="C:extracellular space"/>
    <property type="evidence" value="ECO:0007669"/>
    <property type="project" value="InterPro"/>
</dbReference>
<evidence type="ECO:0000256" key="2">
    <source>
        <dbReference type="ARBA" id="ARBA00022690"/>
    </source>
</evidence>
<feature type="domain" description="Serpin" evidence="6">
    <location>
        <begin position="25"/>
        <end position="430"/>
    </location>
</feature>
<comment type="function">
    <text evidence="4">Probable serine protease inhibitor.</text>
</comment>
<protein>
    <recommendedName>
        <fullName evidence="6">Serpin domain-containing protein</fullName>
    </recommendedName>
</protein>
<accession>A0AAQ3SUL7</accession>
<evidence type="ECO:0000256" key="3">
    <source>
        <dbReference type="ARBA" id="ARBA00022900"/>
    </source>
</evidence>
<dbReference type="InterPro" id="IPR023796">
    <property type="entry name" value="Serpin_dom"/>
</dbReference>
<reference evidence="7 8" key="1">
    <citation type="submission" date="2024-02" db="EMBL/GenBank/DDBJ databases">
        <title>High-quality chromosome-scale genome assembly of Pensacola bahiagrass (Paspalum notatum Flugge var. saurae).</title>
        <authorList>
            <person name="Vega J.M."/>
            <person name="Podio M."/>
            <person name="Orjuela J."/>
            <person name="Siena L.A."/>
            <person name="Pessino S.C."/>
            <person name="Combes M.C."/>
            <person name="Mariac C."/>
            <person name="Albertini E."/>
            <person name="Pupilli F."/>
            <person name="Ortiz J.P.A."/>
            <person name="Leblanc O."/>
        </authorList>
    </citation>
    <scope>NUCLEOTIDE SEQUENCE [LARGE SCALE GENOMIC DNA]</scope>
    <source>
        <strain evidence="7">R1</strain>
        <tissue evidence="7">Leaf</tissue>
    </source>
</reference>
<dbReference type="InterPro" id="IPR036186">
    <property type="entry name" value="Serpin_sf"/>
</dbReference>
<evidence type="ECO:0000256" key="4">
    <source>
        <dbReference type="ARBA" id="ARBA00049586"/>
    </source>
</evidence>
<keyword evidence="8" id="KW-1185">Reference proteome</keyword>
<proteinExistence type="inferred from homology"/>
<dbReference type="AlphaFoldDB" id="A0AAQ3SUL7"/>
<dbReference type="Gene3D" id="3.30.497.10">
    <property type="entry name" value="Antithrombin, subunit I, domain 2"/>
    <property type="match status" value="1"/>
</dbReference>